<feature type="compositionally biased region" description="Low complexity" evidence="1">
    <location>
        <begin position="107"/>
        <end position="116"/>
    </location>
</feature>
<keyword evidence="3" id="KW-1185">Reference proteome</keyword>
<feature type="region of interest" description="Disordered" evidence="1">
    <location>
        <begin position="359"/>
        <end position="585"/>
    </location>
</feature>
<feature type="compositionally biased region" description="Basic and acidic residues" evidence="1">
    <location>
        <begin position="551"/>
        <end position="570"/>
    </location>
</feature>
<feature type="region of interest" description="Disordered" evidence="1">
    <location>
        <begin position="1"/>
        <end position="57"/>
    </location>
</feature>
<organism evidence="2 3">
    <name type="scientific">Tuber magnatum</name>
    <name type="common">white Piedmont truffle</name>
    <dbReference type="NCBI Taxonomy" id="42249"/>
    <lineage>
        <taxon>Eukaryota</taxon>
        <taxon>Fungi</taxon>
        <taxon>Dikarya</taxon>
        <taxon>Ascomycota</taxon>
        <taxon>Pezizomycotina</taxon>
        <taxon>Pezizomycetes</taxon>
        <taxon>Pezizales</taxon>
        <taxon>Tuberaceae</taxon>
        <taxon>Tuber</taxon>
    </lineage>
</organism>
<protein>
    <submittedName>
        <fullName evidence="2">Uncharacterized protein</fullName>
    </submittedName>
</protein>
<comment type="caution">
    <text evidence="2">The sequence shown here is derived from an EMBL/GenBank/DDBJ whole genome shotgun (WGS) entry which is preliminary data.</text>
</comment>
<feature type="compositionally biased region" description="Basic and acidic residues" evidence="1">
    <location>
        <begin position="239"/>
        <end position="249"/>
    </location>
</feature>
<feature type="region of interest" description="Disordered" evidence="1">
    <location>
        <begin position="92"/>
        <end position="338"/>
    </location>
</feature>
<feature type="compositionally biased region" description="Low complexity" evidence="1">
    <location>
        <begin position="510"/>
        <end position="523"/>
    </location>
</feature>
<evidence type="ECO:0000313" key="2">
    <source>
        <dbReference type="EMBL" id="PWW77892.1"/>
    </source>
</evidence>
<feature type="compositionally biased region" description="Low complexity" evidence="1">
    <location>
        <begin position="532"/>
        <end position="541"/>
    </location>
</feature>
<reference evidence="2 3" key="1">
    <citation type="submission" date="2018-03" db="EMBL/GenBank/DDBJ databases">
        <title>Genomes of Pezizomycetes fungi and the evolution of truffles.</title>
        <authorList>
            <person name="Murat C."/>
            <person name="Payen T."/>
            <person name="Noel B."/>
            <person name="Kuo A."/>
            <person name="Martin F.M."/>
        </authorList>
    </citation>
    <scope>NUCLEOTIDE SEQUENCE [LARGE SCALE GENOMIC DNA]</scope>
    <source>
        <strain evidence="2">091103-1</strain>
    </source>
</reference>
<proteinExistence type="predicted"/>
<feature type="compositionally biased region" description="Polar residues" evidence="1">
    <location>
        <begin position="145"/>
        <end position="162"/>
    </location>
</feature>
<feature type="compositionally biased region" description="Acidic residues" evidence="1">
    <location>
        <begin position="298"/>
        <end position="314"/>
    </location>
</feature>
<feature type="compositionally biased region" description="Basic and acidic residues" evidence="1">
    <location>
        <begin position="374"/>
        <end position="383"/>
    </location>
</feature>
<evidence type="ECO:0000256" key="1">
    <source>
        <dbReference type="SAM" id="MobiDB-lite"/>
    </source>
</evidence>
<feature type="compositionally biased region" description="Basic and acidic residues" evidence="1">
    <location>
        <begin position="12"/>
        <end position="21"/>
    </location>
</feature>
<gene>
    <name evidence="2" type="ORF">C7212DRAFT_356752</name>
</gene>
<dbReference type="STRING" id="42249.A0A317SU37"/>
<feature type="compositionally biased region" description="Low complexity" evidence="1">
    <location>
        <begin position="177"/>
        <end position="191"/>
    </location>
</feature>
<sequence>MPRPARASRKPPAGEEVEKASKKVATTTGRKGRRLVKKEIAEKPEAPPARATRSRGTVEVVIEISQVNKPTATRRRGQSQQPVVPVAEMTTFPAAAAAAPPPKRSTRSTTNSTTSTAIEEVIRQTPSPRKPTRATAKVFLHMKQEPNSRVTSAPSAPESTPLSPEIQVPASSDAENHSPASSAHFASSPPAIMGTAPRDDEAGLTTPTQTKGRNGKQKRITLEFAEDEGYTPPRARPSSAERPRLRELGVESLEPLDRLPGVGEDDLASSGGFAGDDEDGPASPTPKRANKWKLSQLVEEEEEAGQEADLEDNDGIPAPAQPGQRHGRGRFGSPFQFQKIKKDAVTVTAIEVEDMAFEIYSDPNTPSPTLPDTTKVHELDEIMRPPMSSSPAQESPRHSRKRRSSSAGMSSDDEGGDDAEEHHNQTHGGKRRKQGLTRSKLAAVPKPKVLQTEDLRGFLPKRKGRGRHAERDEFDLSPSSEEVEEEDELSRPMKRRSKPTKKSKSKTKPKPAAAAAAKITKSAWSRPLVPPTATTAKTTTTYKKKYARKSTGSEKENEEPRRNKNRNDDGLREEDEAATTTSGTVVEVADGILGKEGRRKLRDAAEKFRIVDTWEMDFEDFSASV</sequence>
<evidence type="ECO:0000313" key="3">
    <source>
        <dbReference type="Proteomes" id="UP000246991"/>
    </source>
</evidence>
<feature type="compositionally biased region" description="Basic residues" evidence="1">
    <location>
        <begin position="492"/>
        <end position="509"/>
    </location>
</feature>
<accession>A0A317SU37</accession>
<dbReference type="AlphaFoldDB" id="A0A317SU37"/>
<dbReference type="OrthoDB" id="5406538at2759"/>
<dbReference type="EMBL" id="PYWC01000019">
    <property type="protein sequence ID" value="PWW77892.1"/>
    <property type="molecule type" value="Genomic_DNA"/>
</dbReference>
<dbReference type="Proteomes" id="UP000246991">
    <property type="component" value="Unassembled WGS sequence"/>
</dbReference>
<feature type="compositionally biased region" description="Basic residues" evidence="1">
    <location>
        <begin position="459"/>
        <end position="468"/>
    </location>
</feature>
<name>A0A317SU37_9PEZI</name>